<feature type="chain" id="PRO_5002474483" description="Pullulanase" evidence="1">
    <location>
        <begin position="25"/>
        <end position="149"/>
    </location>
</feature>
<feature type="signal peptide" evidence="1">
    <location>
        <begin position="1"/>
        <end position="24"/>
    </location>
</feature>
<keyword evidence="3" id="KW-1185">Reference proteome</keyword>
<evidence type="ECO:0000313" key="2">
    <source>
        <dbReference type="EMBL" id="KJY99394.1"/>
    </source>
</evidence>
<accession>A0A0F4PT76</accession>
<evidence type="ECO:0000256" key="1">
    <source>
        <dbReference type="SAM" id="SignalP"/>
    </source>
</evidence>
<evidence type="ECO:0008006" key="4">
    <source>
        <dbReference type="Google" id="ProtNLM"/>
    </source>
</evidence>
<gene>
    <name evidence="2" type="ORF">TW72_10930</name>
</gene>
<comment type="caution">
    <text evidence="2">The sequence shown here is derived from an EMBL/GenBank/DDBJ whole genome shotgun (WGS) entry which is preliminary data.</text>
</comment>
<dbReference type="OrthoDB" id="6196650at2"/>
<proteinExistence type="predicted"/>
<evidence type="ECO:0000313" key="3">
    <source>
        <dbReference type="Proteomes" id="UP000033664"/>
    </source>
</evidence>
<organism evidence="2 3">
    <name type="scientific">Pseudoalteromonas ruthenica</name>
    <dbReference type="NCBI Taxonomy" id="151081"/>
    <lineage>
        <taxon>Bacteria</taxon>
        <taxon>Pseudomonadati</taxon>
        <taxon>Pseudomonadota</taxon>
        <taxon>Gammaproteobacteria</taxon>
        <taxon>Alteromonadales</taxon>
        <taxon>Pseudoalteromonadaceae</taxon>
        <taxon>Pseudoalteromonas</taxon>
    </lineage>
</organism>
<reference evidence="2 3" key="1">
    <citation type="journal article" date="2015" name="BMC Genomics">
        <title>Genome mining reveals unlocked bioactive potential of marine Gram-negative bacteria.</title>
        <authorList>
            <person name="Machado H."/>
            <person name="Sonnenschein E.C."/>
            <person name="Melchiorsen J."/>
            <person name="Gram L."/>
        </authorList>
    </citation>
    <scope>NUCLEOTIDE SEQUENCE [LARGE SCALE GENOMIC DNA]</scope>
    <source>
        <strain evidence="2 3">S3137</strain>
    </source>
</reference>
<keyword evidence="1" id="KW-0732">Signal</keyword>
<dbReference type="PATRIC" id="fig|151081.8.peg.2029"/>
<dbReference type="EMBL" id="JXXZ01000008">
    <property type="protein sequence ID" value="KJY99394.1"/>
    <property type="molecule type" value="Genomic_DNA"/>
</dbReference>
<dbReference type="Proteomes" id="UP000033664">
    <property type="component" value="Unassembled WGS sequence"/>
</dbReference>
<sequence length="149" mass="16882">MMTKQIPLLVSALLLGACSSSVTIDDIVPAEEVKKPLFLRGDFSLWDAQPEYQMQRVAPAIYETKIRFSTPGKAYEFKIADAQWSAGYNCGYLDEALDKTLELGLPVQADCNSVYNYFSFTPEEKGWYKVSINFSRFKKPLVTVNQVFE</sequence>
<name>A0A0F4PT76_9GAMM</name>
<dbReference type="PROSITE" id="PS51257">
    <property type="entry name" value="PROKAR_LIPOPROTEIN"/>
    <property type="match status" value="1"/>
</dbReference>
<dbReference type="AlphaFoldDB" id="A0A0F4PT76"/>
<protein>
    <recommendedName>
        <fullName evidence="4">Pullulanase</fullName>
    </recommendedName>
</protein>
<dbReference type="eggNOG" id="ENOG5032VC0">
    <property type="taxonomic scope" value="Bacteria"/>
</dbReference>